<dbReference type="Pfam" id="PF00893">
    <property type="entry name" value="Multi_Drug_Res"/>
    <property type="match status" value="1"/>
</dbReference>
<evidence type="ECO:0000256" key="4">
    <source>
        <dbReference type="ARBA" id="ARBA00022692"/>
    </source>
</evidence>
<accession>A0A0L0QN26</accession>
<keyword evidence="2" id="KW-0813">Transport</keyword>
<keyword evidence="6 8" id="KW-0472">Membrane</keyword>
<proteinExistence type="inferred from homology"/>
<dbReference type="PANTHER" id="PTHR30561:SF1">
    <property type="entry name" value="MULTIDRUG TRANSPORTER EMRE"/>
    <property type="match status" value="1"/>
</dbReference>
<dbReference type="FunFam" id="1.10.3730.20:FF:000001">
    <property type="entry name" value="Quaternary ammonium compound resistance transporter SugE"/>
    <property type="match status" value="1"/>
</dbReference>
<keyword evidence="3" id="KW-1003">Cell membrane</keyword>
<organism evidence="9 10">
    <name type="scientific">Virgibacillus pantothenticus</name>
    <dbReference type="NCBI Taxonomy" id="1473"/>
    <lineage>
        <taxon>Bacteria</taxon>
        <taxon>Bacillati</taxon>
        <taxon>Bacillota</taxon>
        <taxon>Bacilli</taxon>
        <taxon>Bacillales</taxon>
        <taxon>Bacillaceae</taxon>
        <taxon>Virgibacillus</taxon>
    </lineage>
</organism>
<keyword evidence="5 8" id="KW-1133">Transmembrane helix</keyword>
<dbReference type="EMBL" id="LGTO01000007">
    <property type="protein sequence ID" value="KNE19929.1"/>
    <property type="molecule type" value="Genomic_DNA"/>
</dbReference>
<evidence type="ECO:0000256" key="2">
    <source>
        <dbReference type="ARBA" id="ARBA00022448"/>
    </source>
</evidence>
<dbReference type="RefSeq" id="WP_050352492.1">
    <property type="nucleotide sequence ID" value="NZ_BOSN01000001.1"/>
</dbReference>
<dbReference type="PANTHER" id="PTHR30561">
    <property type="entry name" value="SMR FAMILY PROTON-DEPENDENT DRUG EFFLUX TRANSPORTER SUGE"/>
    <property type="match status" value="1"/>
</dbReference>
<dbReference type="OrthoDB" id="21828at2"/>
<protein>
    <submittedName>
        <fullName evidence="9">Quaternary ammonium transporter</fullName>
    </submittedName>
</protein>
<evidence type="ECO:0000256" key="6">
    <source>
        <dbReference type="ARBA" id="ARBA00023136"/>
    </source>
</evidence>
<dbReference type="GeneID" id="66870972"/>
<feature type="transmembrane region" description="Helical" evidence="8">
    <location>
        <begin position="27"/>
        <end position="47"/>
    </location>
</feature>
<reference evidence="10" key="1">
    <citation type="submission" date="2015-07" db="EMBL/GenBank/DDBJ databases">
        <title>Fjat-10053 dsm26.</title>
        <authorList>
            <person name="Liu B."/>
            <person name="Wang J."/>
            <person name="Zhu Y."/>
            <person name="Liu G."/>
            <person name="Chen Q."/>
            <person name="Chen Z."/>
            <person name="Lan J."/>
            <person name="Che J."/>
            <person name="Ge C."/>
            <person name="Shi H."/>
            <person name="Pan Z."/>
            <person name="Liu X."/>
        </authorList>
    </citation>
    <scope>NUCLEOTIDE SEQUENCE [LARGE SCALE GENOMIC DNA]</scope>
    <source>
        <strain evidence="10">DSM 26</strain>
    </source>
</reference>
<dbReference type="AlphaFoldDB" id="A0A0L0QN26"/>
<evidence type="ECO:0000256" key="5">
    <source>
        <dbReference type="ARBA" id="ARBA00022989"/>
    </source>
</evidence>
<comment type="caution">
    <text evidence="9">The sequence shown here is derived from an EMBL/GenBank/DDBJ whole genome shotgun (WGS) entry which is preliminary data.</text>
</comment>
<dbReference type="Proteomes" id="UP000036780">
    <property type="component" value="Unassembled WGS sequence"/>
</dbReference>
<evidence type="ECO:0000256" key="8">
    <source>
        <dbReference type="SAM" id="Phobius"/>
    </source>
</evidence>
<dbReference type="PATRIC" id="fig|1473.5.peg.1897"/>
<dbReference type="SUPFAM" id="SSF103481">
    <property type="entry name" value="Multidrug resistance efflux transporter EmrE"/>
    <property type="match status" value="1"/>
</dbReference>
<dbReference type="InterPro" id="IPR000390">
    <property type="entry name" value="Small_drug/metabolite_transptr"/>
</dbReference>
<comment type="similarity">
    <text evidence="7">Belongs to the drug/metabolite transporter (DMT) superfamily. Small multidrug resistance (SMR) (TC 2.A.7.1) family.</text>
</comment>
<dbReference type="InterPro" id="IPR037185">
    <property type="entry name" value="EmrE-like"/>
</dbReference>
<dbReference type="InterPro" id="IPR045324">
    <property type="entry name" value="Small_multidrug_res"/>
</dbReference>
<evidence type="ECO:0000256" key="3">
    <source>
        <dbReference type="ARBA" id="ARBA00022475"/>
    </source>
</evidence>
<keyword evidence="4 7" id="KW-0812">Transmembrane</keyword>
<sequence>MNPFILLMIAIVSEVFGSTMLKVSHGFKRLFPSLGVVLGMGMAFYLLSITLTKIPLSTAYAIWSGVGTALTAVVGMVLFKERAHIQKIIGLILIISGVVALRISNGT</sequence>
<evidence type="ECO:0000313" key="10">
    <source>
        <dbReference type="Proteomes" id="UP000036780"/>
    </source>
</evidence>
<dbReference type="GO" id="GO:0022857">
    <property type="term" value="F:transmembrane transporter activity"/>
    <property type="evidence" value="ECO:0007669"/>
    <property type="project" value="InterPro"/>
</dbReference>
<gene>
    <name evidence="9" type="ORF">AFK71_16070</name>
</gene>
<keyword evidence="10" id="KW-1185">Reference proteome</keyword>
<dbReference type="GO" id="GO:0005886">
    <property type="term" value="C:plasma membrane"/>
    <property type="evidence" value="ECO:0007669"/>
    <property type="project" value="UniProtKB-SubCell"/>
</dbReference>
<comment type="subcellular location">
    <subcellularLocation>
        <location evidence="1 7">Cell membrane</location>
        <topology evidence="1 7">Multi-pass membrane protein</topology>
    </subcellularLocation>
</comment>
<feature type="transmembrane region" description="Helical" evidence="8">
    <location>
        <begin position="59"/>
        <end position="79"/>
    </location>
</feature>
<evidence type="ECO:0000256" key="1">
    <source>
        <dbReference type="ARBA" id="ARBA00004651"/>
    </source>
</evidence>
<feature type="transmembrane region" description="Helical" evidence="8">
    <location>
        <begin position="85"/>
        <end position="103"/>
    </location>
</feature>
<evidence type="ECO:0000313" key="9">
    <source>
        <dbReference type="EMBL" id="KNE19929.1"/>
    </source>
</evidence>
<dbReference type="Gene3D" id="1.10.3730.20">
    <property type="match status" value="1"/>
</dbReference>
<evidence type="ECO:0000256" key="7">
    <source>
        <dbReference type="RuleBase" id="RU003942"/>
    </source>
</evidence>
<name>A0A0L0QN26_VIRPA</name>